<feature type="transmembrane region" description="Helical" evidence="1">
    <location>
        <begin position="69"/>
        <end position="87"/>
    </location>
</feature>
<dbReference type="Pfam" id="PF13487">
    <property type="entry name" value="HD_5"/>
    <property type="match status" value="1"/>
</dbReference>
<dbReference type="NCBIfam" id="TIGR00277">
    <property type="entry name" value="HDIG"/>
    <property type="match status" value="1"/>
</dbReference>
<evidence type="ECO:0000313" key="6">
    <source>
        <dbReference type="Proteomes" id="UP000223596"/>
    </source>
</evidence>
<dbReference type="EMBL" id="PDBW01000001">
    <property type="protein sequence ID" value="PFH03244.1"/>
    <property type="molecule type" value="Genomic_DNA"/>
</dbReference>
<dbReference type="InterPro" id="IPR006674">
    <property type="entry name" value="HD_domain"/>
</dbReference>
<protein>
    <submittedName>
        <fullName evidence="5">Diguanylate cyclase (GGDEF)-like protein/putative nucleotidyltransferase with HDIG domain</fullName>
    </submittedName>
</protein>
<dbReference type="CDD" id="cd01949">
    <property type="entry name" value="GGDEF"/>
    <property type="match status" value="1"/>
</dbReference>
<dbReference type="PROSITE" id="PS51831">
    <property type="entry name" value="HD"/>
    <property type="match status" value="1"/>
</dbReference>
<feature type="domain" description="HD-GYP" evidence="4">
    <location>
        <begin position="344"/>
        <end position="534"/>
    </location>
</feature>
<gene>
    <name evidence="5" type="ORF">M972_112046</name>
</gene>
<dbReference type="SMART" id="SM00267">
    <property type="entry name" value="GGDEF"/>
    <property type="match status" value="1"/>
</dbReference>
<dbReference type="PROSITE" id="PS50887">
    <property type="entry name" value="GGDEF"/>
    <property type="match status" value="1"/>
</dbReference>
<dbReference type="SMART" id="SM00471">
    <property type="entry name" value="HDc"/>
    <property type="match status" value="1"/>
</dbReference>
<organism evidence="5 6">
    <name type="scientific">Acetivibrio thermocellus AD2</name>
    <dbReference type="NCBI Taxonomy" id="1138384"/>
    <lineage>
        <taxon>Bacteria</taxon>
        <taxon>Bacillati</taxon>
        <taxon>Bacillota</taxon>
        <taxon>Clostridia</taxon>
        <taxon>Eubacteriales</taxon>
        <taxon>Oscillospiraceae</taxon>
        <taxon>Acetivibrio</taxon>
    </lineage>
</organism>
<proteinExistence type="predicted"/>
<dbReference type="InterPro" id="IPR003607">
    <property type="entry name" value="HD/PDEase_dom"/>
</dbReference>
<evidence type="ECO:0000259" key="2">
    <source>
        <dbReference type="PROSITE" id="PS50887"/>
    </source>
</evidence>
<evidence type="ECO:0000259" key="4">
    <source>
        <dbReference type="PROSITE" id="PS51832"/>
    </source>
</evidence>
<reference evidence="5 6" key="1">
    <citation type="submission" date="2017-09" db="EMBL/GenBank/DDBJ databases">
        <title>Evaluation of Pacific Biosciences Sequencing Technology to Finishing C. thermocellum Genome Sequences.</title>
        <authorList>
            <person name="Brown S."/>
        </authorList>
    </citation>
    <scope>NUCLEOTIDE SEQUENCE [LARGE SCALE GENOMIC DNA]</scope>
    <source>
        <strain evidence="5 6">AD2</strain>
    </source>
</reference>
<dbReference type="InterPro" id="IPR037522">
    <property type="entry name" value="HD_GYP_dom"/>
</dbReference>
<dbReference type="AlphaFoldDB" id="A0AB36TH73"/>
<feature type="domain" description="GGDEF" evidence="2">
    <location>
        <begin position="204"/>
        <end position="342"/>
    </location>
</feature>
<dbReference type="Pfam" id="PF00990">
    <property type="entry name" value="GGDEF"/>
    <property type="match status" value="1"/>
</dbReference>
<dbReference type="InterPro" id="IPR029787">
    <property type="entry name" value="Nucleotide_cyclase"/>
</dbReference>
<evidence type="ECO:0000313" key="5">
    <source>
        <dbReference type="EMBL" id="PFH03244.1"/>
    </source>
</evidence>
<feature type="domain" description="HD" evidence="3">
    <location>
        <begin position="366"/>
        <end position="488"/>
    </location>
</feature>
<dbReference type="Gene3D" id="1.10.3210.10">
    <property type="entry name" value="Hypothetical protein af1432"/>
    <property type="match status" value="1"/>
</dbReference>
<sequence>MQYDEKRSKTIAFFNKHFFNVSFVFLVGILVIYIIYETGHFFPTFLYMSAFAAMMITAKFFIRHKALKHLLAVLSYVLFIFVVDSHSLPYPYYTVVNKWSVLTICYVLLLENILFPLIAGLYPALRIFMLMPEAKAGLYPIGKVIGTANGQICFTITLVLIYQLFGKVIIERNKYKKMSITDSLTGVATFAHTIETAKKMIQNGNISILITDMDRFKQINDTFGHVAGNKVLIKVSEFLKEETEGLERIIGRLGGDEFIIVVKNDGKNERVKNLGEHLSKAIREKKFVIDEELDPINLSFSVGQANSSPSDTENDIEKLLYKADINMYYNKCKNHRLDIFTNNKKPLLPKEGFELLNVLAEKDMYTYVHSRYTAQYAAALAKEAGLPDEQVERIYAAGWLHDIGKILISSDIIRKSTTLTPEEYELIKGHVNYGLNIINNLSLPVEIINCIAYHHENWDGTGYPHGLAGESIPFEARILQLADSYSAMIIRRVYRKTLSPEDALNEIISGCGKQFDPNLVKIFVKLIQSKFKAA</sequence>
<evidence type="ECO:0000259" key="3">
    <source>
        <dbReference type="PROSITE" id="PS51831"/>
    </source>
</evidence>
<evidence type="ECO:0000256" key="1">
    <source>
        <dbReference type="SAM" id="Phobius"/>
    </source>
</evidence>
<feature type="transmembrane region" description="Helical" evidence="1">
    <location>
        <begin position="99"/>
        <end position="123"/>
    </location>
</feature>
<comment type="caution">
    <text evidence="5">The sequence shown here is derived from an EMBL/GenBank/DDBJ whole genome shotgun (WGS) entry which is preliminary data.</text>
</comment>
<name>A0AB36TH73_ACETH</name>
<dbReference type="InterPro" id="IPR000160">
    <property type="entry name" value="GGDEF_dom"/>
</dbReference>
<feature type="transmembrane region" description="Helical" evidence="1">
    <location>
        <begin position="42"/>
        <end position="62"/>
    </location>
</feature>
<dbReference type="RefSeq" id="WP_003512424.1">
    <property type="nucleotide sequence ID" value="NZ_CP013828.1"/>
</dbReference>
<feature type="transmembrane region" description="Helical" evidence="1">
    <location>
        <begin position="18"/>
        <end position="36"/>
    </location>
</feature>
<dbReference type="NCBIfam" id="TIGR00254">
    <property type="entry name" value="GGDEF"/>
    <property type="match status" value="1"/>
</dbReference>
<dbReference type="PANTHER" id="PTHR43155:SF2">
    <property type="entry name" value="CYCLIC DI-GMP PHOSPHODIESTERASE PA4108"/>
    <property type="match status" value="1"/>
</dbReference>
<feature type="transmembrane region" description="Helical" evidence="1">
    <location>
        <begin position="144"/>
        <end position="165"/>
    </location>
</feature>
<keyword evidence="1" id="KW-0472">Membrane</keyword>
<keyword evidence="1" id="KW-1133">Transmembrane helix</keyword>
<dbReference type="Gene3D" id="3.30.70.270">
    <property type="match status" value="1"/>
</dbReference>
<dbReference type="CDD" id="cd00077">
    <property type="entry name" value="HDc"/>
    <property type="match status" value="1"/>
</dbReference>
<keyword evidence="1" id="KW-0812">Transmembrane</keyword>
<dbReference type="InterPro" id="IPR006675">
    <property type="entry name" value="HDIG_dom"/>
</dbReference>
<dbReference type="SUPFAM" id="SSF55073">
    <property type="entry name" value="Nucleotide cyclase"/>
    <property type="match status" value="1"/>
</dbReference>
<dbReference type="SUPFAM" id="SSF109604">
    <property type="entry name" value="HD-domain/PDEase-like"/>
    <property type="match status" value="1"/>
</dbReference>
<dbReference type="PROSITE" id="PS51832">
    <property type="entry name" value="HD_GYP"/>
    <property type="match status" value="1"/>
</dbReference>
<dbReference type="PANTHER" id="PTHR43155">
    <property type="entry name" value="CYCLIC DI-GMP PHOSPHODIESTERASE PA4108-RELATED"/>
    <property type="match status" value="1"/>
</dbReference>
<dbReference type="Proteomes" id="UP000223596">
    <property type="component" value="Unassembled WGS sequence"/>
</dbReference>
<accession>A0AB36TH73</accession>
<dbReference type="InterPro" id="IPR043128">
    <property type="entry name" value="Rev_trsase/Diguanyl_cyclase"/>
</dbReference>